<dbReference type="InterPro" id="IPR050161">
    <property type="entry name" value="Siro_Cobalamin_biosynth"/>
</dbReference>
<keyword evidence="10" id="KW-1185">Reference proteome</keyword>
<dbReference type="NCBIfam" id="NF004790">
    <property type="entry name" value="PRK06136.1"/>
    <property type="match status" value="1"/>
</dbReference>
<evidence type="ECO:0000256" key="1">
    <source>
        <dbReference type="ARBA" id="ARBA00012162"/>
    </source>
</evidence>
<dbReference type="InterPro" id="IPR036108">
    <property type="entry name" value="4pyrrol_syn_uPrphyn_synt_sf"/>
</dbReference>
<keyword evidence="5" id="KW-0627">Porphyrin biosynthesis</keyword>
<keyword evidence="2 6" id="KW-0489">Methyltransferase</keyword>
<reference evidence="9 10" key="1">
    <citation type="submission" date="2017-06" db="EMBL/GenBank/DDBJ databases">
        <title>Genome sequence of Bacillus sonorensis strain SRCM101395.</title>
        <authorList>
            <person name="Cho S.H."/>
        </authorList>
    </citation>
    <scope>NUCLEOTIDE SEQUENCE [LARGE SCALE GENOMIC DNA]</scope>
    <source>
        <strain evidence="9 10">SRCM101395</strain>
    </source>
</reference>
<dbReference type="Proteomes" id="UP000196877">
    <property type="component" value="Chromosome"/>
</dbReference>
<dbReference type="InterPro" id="IPR035996">
    <property type="entry name" value="4pyrrol_Methylase_sf"/>
</dbReference>
<dbReference type="Pfam" id="PF02602">
    <property type="entry name" value="HEM4"/>
    <property type="match status" value="1"/>
</dbReference>
<evidence type="ECO:0000259" key="7">
    <source>
        <dbReference type="Pfam" id="PF00590"/>
    </source>
</evidence>
<evidence type="ECO:0000259" key="8">
    <source>
        <dbReference type="Pfam" id="PF02602"/>
    </source>
</evidence>
<name>A0ABN5AJU0_9BACI</name>
<dbReference type="EMBL" id="CP021920">
    <property type="protein sequence ID" value="ASB91018.1"/>
    <property type="molecule type" value="Genomic_DNA"/>
</dbReference>
<organism evidence="9 10">
    <name type="scientific">Bacillus sonorensis</name>
    <dbReference type="NCBI Taxonomy" id="119858"/>
    <lineage>
        <taxon>Bacteria</taxon>
        <taxon>Bacillati</taxon>
        <taxon>Bacillota</taxon>
        <taxon>Bacilli</taxon>
        <taxon>Bacillales</taxon>
        <taxon>Bacillaceae</taxon>
        <taxon>Bacillus</taxon>
    </lineage>
</organism>
<keyword evidence="3 6" id="KW-0808">Transferase</keyword>
<evidence type="ECO:0000313" key="9">
    <source>
        <dbReference type="EMBL" id="ASB91018.1"/>
    </source>
</evidence>
<evidence type="ECO:0000256" key="6">
    <source>
        <dbReference type="RuleBase" id="RU003960"/>
    </source>
</evidence>
<feature type="domain" description="Tetrapyrrole biosynthesis uroporphyrinogen III synthase" evidence="8">
    <location>
        <begin position="293"/>
        <end position="376"/>
    </location>
</feature>
<evidence type="ECO:0000256" key="2">
    <source>
        <dbReference type="ARBA" id="ARBA00022603"/>
    </source>
</evidence>
<evidence type="ECO:0000256" key="3">
    <source>
        <dbReference type="ARBA" id="ARBA00022679"/>
    </source>
</evidence>
<dbReference type="InterPro" id="IPR003754">
    <property type="entry name" value="4pyrrol_synth_uPrphyn_synth"/>
</dbReference>
<dbReference type="EC" id="2.1.1.107" evidence="1"/>
<dbReference type="Gene3D" id="3.40.1010.10">
    <property type="entry name" value="Cobalt-precorrin-4 Transmethylase, Domain 1"/>
    <property type="match status" value="1"/>
</dbReference>
<dbReference type="InterPro" id="IPR003043">
    <property type="entry name" value="Uropor_MeTrfase_CS"/>
</dbReference>
<dbReference type="InterPro" id="IPR000878">
    <property type="entry name" value="4pyrrol_Mease"/>
</dbReference>
<dbReference type="GO" id="GO:0032259">
    <property type="term" value="P:methylation"/>
    <property type="evidence" value="ECO:0007669"/>
    <property type="project" value="UniProtKB-KW"/>
</dbReference>
<dbReference type="GO" id="GO:0004851">
    <property type="term" value="F:uroporphyrin-III C-methyltransferase activity"/>
    <property type="evidence" value="ECO:0007669"/>
    <property type="project" value="UniProtKB-EC"/>
</dbReference>
<dbReference type="CDD" id="cd11642">
    <property type="entry name" value="SUMT"/>
    <property type="match status" value="1"/>
</dbReference>
<dbReference type="Gene3D" id="3.40.50.10090">
    <property type="match status" value="1"/>
</dbReference>
<dbReference type="Gene3D" id="3.30.950.10">
    <property type="entry name" value="Methyltransferase, Cobalt-precorrin-4 Transmethylase, Domain 2"/>
    <property type="match status" value="1"/>
</dbReference>
<evidence type="ECO:0000313" key="10">
    <source>
        <dbReference type="Proteomes" id="UP000196877"/>
    </source>
</evidence>
<dbReference type="PROSITE" id="PS00840">
    <property type="entry name" value="SUMT_2"/>
    <property type="match status" value="1"/>
</dbReference>
<dbReference type="InterPro" id="IPR014777">
    <property type="entry name" value="4pyrrole_Mease_sub1"/>
</dbReference>
<proteinExistence type="inferred from homology"/>
<dbReference type="PANTHER" id="PTHR45790">
    <property type="entry name" value="SIROHEME SYNTHASE-RELATED"/>
    <property type="match status" value="1"/>
</dbReference>
<dbReference type="InterPro" id="IPR014776">
    <property type="entry name" value="4pyrrole_Mease_sub2"/>
</dbReference>
<dbReference type="PROSITE" id="PS00839">
    <property type="entry name" value="SUMT_1"/>
    <property type="match status" value="1"/>
</dbReference>
<evidence type="ECO:0000256" key="5">
    <source>
        <dbReference type="ARBA" id="ARBA00023244"/>
    </source>
</evidence>
<feature type="domain" description="Tetrapyrrole methylase" evidence="7">
    <location>
        <begin position="32"/>
        <end position="240"/>
    </location>
</feature>
<dbReference type="Pfam" id="PF00590">
    <property type="entry name" value="TP_methylase"/>
    <property type="match status" value="1"/>
</dbReference>
<dbReference type="NCBIfam" id="TIGR01469">
    <property type="entry name" value="cobA_cysG_Cterm"/>
    <property type="match status" value="1"/>
</dbReference>
<keyword evidence="4" id="KW-0949">S-adenosyl-L-methionine</keyword>
<dbReference type="SUPFAM" id="SSF69618">
    <property type="entry name" value="HemD-like"/>
    <property type="match status" value="1"/>
</dbReference>
<sequence>MDSVCAVLFSFNSLKEESADGRMTVDGEWESIFVGAGPGDSGLITLRGKALIEKADVILYDRLVNARLLEHAKASCEFIYCGKLPNRHYMKQDEINAHLIENGLKGLNVVRLKGGDPSVFGRVGEEAAAISEHGIPYEMVPGITSGIAAPLYAGLPVTHRDFASSFAVITAHDKTGRPDMDWEGLARSVQTLVFYMGIKNLAYICEQLIKHGKSPLAPVMVIQWGTWGRQRSVKATLQDIHKKITEHHIKNPAIIVIGDIVSFRQHSWFEDKPLIGLNILAVQSGEEENLPKEELREQGAEVIEWPKWKPQKTVSDDGQLRNIGRFDSLLFTSRRAVQELFSRLKFLKIDIRDIRGQLYASAPSIKEALEERGFAAFLQTDIPDPGSCLVIGSRRAVQDKRYQESATFVTHDHMIDSRFTSMIKREIEEFPIDAIIFSGKQCIDLFVKAAVSIGMSPQKAKDSIHAVCLSGEAEKAAKDRGFKLVHAPEETVSLEACLKDLKNSAAKVLLPK</sequence>
<protein>
    <recommendedName>
        <fullName evidence="1">uroporphyrinogen-III C-methyltransferase</fullName>
        <ecNumber evidence="1">2.1.1.107</ecNumber>
    </recommendedName>
</protein>
<dbReference type="PANTHER" id="PTHR45790:SF3">
    <property type="entry name" value="S-ADENOSYL-L-METHIONINE-DEPENDENT UROPORPHYRINOGEN III METHYLTRANSFERASE, CHLOROPLASTIC"/>
    <property type="match status" value="1"/>
</dbReference>
<gene>
    <name evidence="9" type="ORF">S101395_04530</name>
</gene>
<evidence type="ECO:0000256" key="4">
    <source>
        <dbReference type="ARBA" id="ARBA00022691"/>
    </source>
</evidence>
<dbReference type="SUPFAM" id="SSF53790">
    <property type="entry name" value="Tetrapyrrole methylase"/>
    <property type="match status" value="1"/>
</dbReference>
<comment type="similarity">
    <text evidence="6">Belongs to the precorrin methyltransferase family.</text>
</comment>
<accession>A0ABN5AJU0</accession>
<dbReference type="InterPro" id="IPR006366">
    <property type="entry name" value="CobA/CysG_C"/>
</dbReference>